<dbReference type="PANTHER" id="PTHR33885">
    <property type="entry name" value="PHAGE SHOCK PROTEIN C"/>
    <property type="match status" value="1"/>
</dbReference>
<accession>A0ABV8M0F3</accession>
<comment type="caution">
    <text evidence="8">The sequence shown here is derived from an EMBL/GenBank/DDBJ whole genome shotgun (WGS) entry which is preliminary data.</text>
</comment>
<evidence type="ECO:0000256" key="1">
    <source>
        <dbReference type="ARBA" id="ARBA00004162"/>
    </source>
</evidence>
<sequence>METVHASMRQEGLIRPREGRVLGGVCAGLGRRFGIDPWPARLLFALILLVIPGSQILIYPILWILMPSEETAPVTVTPAGPLPPAAPTA</sequence>
<name>A0ABV8M0F3_9ACTN</name>
<evidence type="ECO:0000259" key="7">
    <source>
        <dbReference type="Pfam" id="PF04024"/>
    </source>
</evidence>
<keyword evidence="5 6" id="KW-0472">Membrane</keyword>
<evidence type="ECO:0000256" key="6">
    <source>
        <dbReference type="SAM" id="Phobius"/>
    </source>
</evidence>
<evidence type="ECO:0000256" key="4">
    <source>
        <dbReference type="ARBA" id="ARBA00022989"/>
    </source>
</evidence>
<dbReference type="Pfam" id="PF04024">
    <property type="entry name" value="PspC"/>
    <property type="match status" value="1"/>
</dbReference>
<dbReference type="InterPro" id="IPR007168">
    <property type="entry name" value="Phageshock_PspC_N"/>
</dbReference>
<dbReference type="RefSeq" id="WP_253756064.1">
    <property type="nucleotide sequence ID" value="NZ_JAMZDZ010000001.1"/>
</dbReference>
<evidence type="ECO:0000256" key="2">
    <source>
        <dbReference type="ARBA" id="ARBA00022475"/>
    </source>
</evidence>
<keyword evidence="2" id="KW-1003">Cell membrane</keyword>
<proteinExistence type="predicted"/>
<organism evidence="8 9">
    <name type="scientific">Hamadaea flava</name>
    <dbReference type="NCBI Taxonomy" id="1742688"/>
    <lineage>
        <taxon>Bacteria</taxon>
        <taxon>Bacillati</taxon>
        <taxon>Actinomycetota</taxon>
        <taxon>Actinomycetes</taxon>
        <taxon>Micromonosporales</taxon>
        <taxon>Micromonosporaceae</taxon>
        <taxon>Hamadaea</taxon>
    </lineage>
</organism>
<dbReference type="EMBL" id="JBHSAY010000034">
    <property type="protein sequence ID" value="MFC4136816.1"/>
    <property type="molecule type" value="Genomic_DNA"/>
</dbReference>
<protein>
    <submittedName>
        <fullName evidence="8">PspC domain-containing protein</fullName>
    </submittedName>
</protein>
<dbReference type="InterPro" id="IPR052027">
    <property type="entry name" value="PspC"/>
</dbReference>
<evidence type="ECO:0000313" key="9">
    <source>
        <dbReference type="Proteomes" id="UP001595816"/>
    </source>
</evidence>
<comment type="subcellular location">
    <subcellularLocation>
        <location evidence="1">Cell membrane</location>
        <topology evidence="1">Single-pass membrane protein</topology>
    </subcellularLocation>
</comment>
<evidence type="ECO:0000256" key="3">
    <source>
        <dbReference type="ARBA" id="ARBA00022692"/>
    </source>
</evidence>
<feature type="domain" description="Phage shock protein PspC N-terminal" evidence="7">
    <location>
        <begin position="12"/>
        <end position="69"/>
    </location>
</feature>
<evidence type="ECO:0000256" key="5">
    <source>
        <dbReference type="ARBA" id="ARBA00023136"/>
    </source>
</evidence>
<feature type="transmembrane region" description="Helical" evidence="6">
    <location>
        <begin position="42"/>
        <end position="66"/>
    </location>
</feature>
<keyword evidence="3 6" id="KW-0812">Transmembrane</keyword>
<dbReference type="Proteomes" id="UP001595816">
    <property type="component" value="Unassembled WGS sequence"/>
</dbReference>
<dbReference type="PANTHER" id="PTHR33885:SF3">
    <property type="entry name" value="PHAGE SHOCK PROTEIN C"/>
    <property type="match status" value="1"/>
</dbReference>
<evidence type="ECO:0000313" key="8">
    <source>
        <dbReference type="EMBL" id="MFC4136816.1"/>
    </source>
</evidence>
<reference evidence="9" key="1">
    <citation type="journal article" date="2019" name="Int. J. Syst. Evol. Microbiol.">
        <title>The Global Catalogue of Microorganisms (GCM) 10K type strain sequencing project: providing services to taxonomists for standard genome sequencing and annotation.</title>
        <authorList>
            <consortium name="The Broad Institute Genomics Platform"/>
            <consortium name="The Broad Institute Genome Sequencing Center for Infectious Disease"/>
            <person name="Wu L."/>
            <person name="Ma J."/>
        </authorList>
    </citation>
    <scope>NUCLEOTIDE SEQUENCE [LARGE SCALE GENOMIC DNA]</scope>
    <source>
        <strain evidence="9">CGMCC 4.7289</strain>
    </source>
</reference>
<gene>
    <name evidence="8" type="ORF">ACFOZ4_39950</name>
</gene>
<keyword evidence="4 6" id="KW-1133">Transmembrane helix</keyword>
<keyword evidence="9" id="KW-1185">Reference proteome</keyword>